<dbReference type="OrthoDB" id="443634at2759"/>
<comment type="subcellular location">
    <subcellularLocation>
        <location evidence="1">Membrane</location>
    </subcellularLocation>
</comment>
<dbReference type="GO" id="GO:0006896">
    <property type="term" value="P:Golgi to vacuole transport"/>
    <property type="evidence" value="ECO:0007669"/>
    <property type="project" value="TreeGrafter"/>
</dbReference>
<evidence type="ECO:0000313" key="7">
    <source>
        <dbReference type="EMBL" id="RKP24176.1"/>
    </source>
</evidence>
<evidence type="ECO:0000259" key="6">
    <source>
        <dbReference type="SMART" id="SM00602"/>
    </source>
</evidence>
<keyword evidence="2" id="KW-0677">Repeat</keyword>
<accession>A0A4P9YVV3</accession>
<sequence>MQTRKCHFEEKENSDYELWQVRSMLPSAQCLMGHKTWFWRKRKEAACYVGGRLDVPAKKENCPCREQDFECDYNYVRNGQRECVLKGKEHIPSGQCTEKGAKFMGSSGYRLITGNTCDREQGVKLDESTEKPCPEGKWGDEVQCAYRVTKPPEGKITYTETLFNSMLGDILSFKNSSTMLLKTLDGHLWRSPDEAASWQLVKLAGSVIYAATHPTDPLRAYVITDEDHVYISKDRGAHFEQMTVPLPPNKLNLPWLEFHRTRPSSILFTGGTECPGCHAEVHVSHDDGATWHLVKSWAQACRFRGEKLDIYCIAYKHTSGVSQDKLAGKSTDDNILVLQMMGEADRSWRPLLNRVHDLQFYDEFVLATTLQGTDLNIYTSEDGIRFTPAQFPPNLPVNGHAFTLLTSGSGALFIDIVSRKTPDKAYGTLFSSNYNGTKFSLSLANSNRGNDGMVDVERLSAVQGVLLANQVANTEQLVEETSKKQIVTRISYNDGRTWHALKPPAHDVEGHAYNCTKDCHLHLHGQSTAGNQGEVFSSPGTPGLLMGIGNVGEQLSTVDEARTYLSRDAGQTWQEVGKGANYHEFGNYGALIVMVDQLMPTNTLRYSWDMGEHWSAYQFSKHSVRVTMLTTRPGSTSTKFIIVGVLVDGDNAGSDGGMQQTVIQVDFSQLEPRQCEHDSEDEAKSDFEVWDPLSVVDASCFLGQKTLYWRRKQDHICLIDDTDAHALPQPKQETCTCQIDDYECYVKNPRSRCAGGDTSLEGTVDRKCSESRGAHADITRLPQLVQNQFYFPKSENIMIHLLDGQVWRSADEGKTWQRIKEDANVLFRAMYHDAYFTDRVSWKIWRSIAMNDADGDGDGDVGGLCGQGEQAALHDARPRSHDHGD</sequence>
<dbReference type="InterPro" id="IPR015943">
    <property type="entry name" value="WD40/YVTN_repeat-like_dom_sf"/>
</dbReference>
<dbReference type="GO" id="GO:0005794">
    <property type="term" value="C:Golgi apparatus"/>
    <property type="evidence" value="ECO:0007669"/>
    <property type="project" value="TreeGrafter"/>
</dbReference>
<dbReference type="GO" id="GO:0005829">
    <property type="term" value="C:cytosol"/>
    <property type="evidence" value="ECO:0007669"/>
    <property type="project" value="GOC"/>
</dbReference>
<dbReference type="Gene3D" id="2.130.10.10">
    <property type="entry name" value="YVTN repeat-like/Quinoprotein amine dehydrogenase"/>
    <property type="match status" value="1"/>
</dbReference>
<dbReference type="GO" id="GO:0006623">
    <property type="term" value="P:protein targeting to vacuole"/>
    <property type="evidence" value="ECO:0007669"/>
    <property type="project" value="TreeGrafter"/>
</dbReference>
<dbReference type="PANTHER" id="PTHR12106">
    <property type="entry name" value="SORTILIN RELATED"/>
    <property type="match status" value="1"/>
</dbReference>
<evidence type="ECO:0000256" key="5">
    <source>
        <dbReference type="SAM" id="MobiDB-lite"/>
    </source>
</evidence>
<dbReference type="EMBL" id="KZ990399">
    <property type="protein sequence ID" value="RKP24176.1"/>
    <property type="molecule type" value="Genomic_DNA"/>
</dbReference>
<evidence type="ECO:0000256" key="3">
    <source>
        <dbReference type="ARBA" id="ARBA00023136"/>
    </source>
</evidence>
<dbReference type="FunFam" id="3.30.60.270:FF:000005">
    <property type="entry name" value="Sortilin"/>
    <property type="match status" value="1"/>
</dbReference>
<keyword evidence="8" id="KW-1185">Reference proteome</keyword>
<keyword evidence="3" id="KW-0472">Membrane</keyword>
<dbReference type="Gene3D" id="2.10.70.80">
    <property type="match status" value="2"/>
</dbReference>
<feature type="compositionally biased region" description="Basic and acidic residues" evidence="5">
    <location>
        <begin position="872"/>
        <end position="885"/>
    </location>
</feature>
<keyword evidence="4" id="KW-0325">Glycoprotein</keyword>
<dbReference type="Gene3D" id="3.30.60.270">
    <property type="match status" value="1"/>
</dbReference>
<proteinExistence type="predicted"/>
<dbReference type="InterPro" id="IPR031777">
    <property type="entry name" value="Sortilin_C"/>
</dbReference>
<evidence type="ECO:0000256" key="1">
    <source>
        <dbReference type="ARBA" id="ARBA00004370"/>
    </source>
</evidence>
<dbReference type="Proteomes" id="UP000278143">
    <property type="component" value="Unassembled WGS sequence"/>
</dbReference>
<protein>
    <recommendedName>
        <fullName evidence="6">VPS10 domain-containing protein</fullName>
    </recommendedName>
</protein>
<dbReference type="PANTHER" id="PTHR12106:SF27">
    <property type="entry name" value="SORTILIN-RELATED RECEPTOR"/>
    <property type="match status" value="1"/>
</dbReference>
<dbReference type="GO" id="GO:0006895">
    <property type="term" value="P:Golgi to endosome transport"/>
    <property type="evidence" value="ECO:0007669"/>
    <property type="project" value="TreeGrafter"/>
</dbReference>
<feature type="domain" description="VPS10" evidence="6">
    <location>
        <begin position="177"/>
        <end position="790"/>
    </location>
</feature>
<reference evidence="8" key="1">
    <citation type="journal article" date="2018" name="Nat. Microbiol.">
        <title>Leveraging single-cell genomics to expand the fungal tree of life.</title>
        <authorList>
            <person name="Ahrendt S.R."/>
            <person name="Quandt C.A."/>
            <person name="Ciobanu D."/>
            <person name="Clum A."/>
            <person name="Salamov A."/>
            <person name="Andreopoulos B."/>
            <person name="Cheng J.F."/>
            <person name="Woyke T."/>
            <person name="Pelin A."/>
            <person name="Henrissat B."/>
            <person name="Reynolds N.K."/>
            <person name="Benny G.L."/>
            <person name="Smith M.E."/>
            <person name="James T.Y."/>
            <person name="Grigoriev I.V."/>
        </authorList>
    </citation>
    <scope>NUCLEOTIDE SEQUENCE [LARGE SCALE GENOMIC DNA]</scope>
    <source>
        <strain evidence="8">Benny S71-1</strain>
    </source>
</reference>
<evidence type="ECO:0000256" key="4">
    <source>
        <dbReference type="ARBA" id="ARBA00023180"/>
    </source>
</evidence>
<evidence type="ECO:0000256" key="2">
    <source>
        <dbReference type="ARBA" id="ARBA00022737"/>
    </source>
</evidence>
<dbReference type="Pfam" id="PF15902">
    <property type="entry name" value="Sortilin-Vps10"/>
    <property type="match status" value="1"/>
</dbReference>
<dbReference type="InterPro" id="IPR031778">
    <property type="entry name" value="Sortilin_N"/>
</dbReference>
<dbReference type="GO" id="GO:0016020">
    <property type="term" value="C:membrane"/>
    <property type="evidence" value="ECO:0007669"/>
    <property type="project" value="UniProtKB-SubCell"/>
</dbReference>
<dbReference type="SUPFAM" id="SSF110296">
    <property type="entry name" value="Oligoxyloglucan reducing end-specific cellobiohydrolase"/>
    <property type="match status" value="2"/>
</dbReference>
<dbReference type="Pfam" id="PF15901">
    <property type="entry name" value="Sortilin_C"/>
    <property type="match status" value="2"/>
</dbReference>
<name>A0A4P9YVV3_9FUNG</name>
<evidence type="ECO:0000313" key="8">
    <source>
        <dbReference type="Proteomes" id="UP000278143"/>
    </source>
</evidence>
<feature type="region of interest" description="Disordered" evidence="5">
    <location>
        <begin position="860"/>
        <end position="885"/>
    </location>
</feature>
<gene>
    <name evidence="7" type="ORF">SYNPS1DRAFT_30055</name>
</gene>
<dbReference type="InterPro" id="IPR006581">
    <property type="entry name" value="VPS10"/>
</dbReference>
<dbReference type="AlphaFoldDB" id="A0A4P9YVV3"/>
<dbReference type="InterPro" id="IPR050310">
    <property type="entry name" value="VPS10-sortilin"/>
</dbReference>
<organism evidence="7 8">
    <name type="scientific">Syncephalis pseudoplumigaleata</name>
    <dbReference type="NCBI Taxonomy" id="1712513"/>
    <lineage>
        <taxon>Eukaryota</taxon>
        <taxon>Fungi</taxon>
        <taxon>Fungi incertae sedis</taxon>
        <taxon>Zoopagomycota</taxon>
        <taxon>Zoopagomycotina</taxon>
        <taxon>Zoopagomycetes</taxon>
        <taxon>Zoopagales</taxon>
        <taxon>Piptocephalidaceae</taxon>
        <taxon>Syncephalis</taxon>
    </lineage>
</organism>
<dbReference type="SMART" id="SM00602">
    <property type="entry name" value="VPS10"/>
    <property type="match status" value="1"/>
</dbReference>